<keyword evidence="21" id="KW-1185">Reference proteome</keyword>
<evidence type="ECO:0000256" key="16">
    <source>
        <dbReference type="ARBA" id="ARBA00042798"/>
    </source>
</evidence>
<dbReference type="GO" id="GO:0046872">
    <property type="term" value="F:metal ion binding"/>
    <property type="evidence" value="ECO:0007669"/>
    <property type="project" value="UniProtKB-KW"/>
</dbReference>
<dbReference type="InterPro" id="IPR020084">
    <property type="entry name" value="NUDIX_hydrolase_CS"/>
</dbReference>
<evidence type="ECO:0000256" key="7">
    <source>
        <dbReference type="ARBA" id="ARBA00022801"/>
    </source>
</evidence>
<dbReference type="InterPro" id="IPR029119">
    <property type="entry name" value="MutY_C"/>
</dbReference>
<keyword evidence="8 18" id="KW-0460">Magnesium</keyword>
<keyword evidence="5 18" id="KW-0479">Metal-binding</keyword>
<dbReference type="GO" id="GO:0044716">
    <property type="term" value="F:8-oxo-GDP phosphatase activity"/>
    <property type="evidence" value="ECO:0007669"/>
    <property type="project" value="TreeGrafter"/>
</dbReference>
<dbReference type="GO" id="GO:0006281">
    <property type="term" value="P:DNA repair"/>
    <property type="evidence" value="ECO:0007669"/>
    <property type="project" value="UniProtKB-KW"/>
</dbReference>
<evidence type="ECO:0000256" key="13">
    <source>
        <dbReference type="ARBA" id="ARBA00040794"/>
    </source>
</evidence>
<evidence type="ECO:0000313" key="21">
    <source>
        <dbReference type="Proteomes" id="UP000027037"/>
    </source>
</evidence>
<dbReference type="InterPro" id="IPR000086">
    <property type="entry name" value="NUDIX_hydrolase_dom"/>
</dbReference>
<feature type="domain" description="Nudix hydrolase" evidence="19">
    <location>
        <begin position="1"/>
        <end position="127"/>
    </location>
</feature>
<feature type="binding site" evidence="17">
    <location>
        <position position="21"/>
    </location>
    <ligand>
        <name>8-oxo-dGTP</name>
        <dbReference type="ChEBI" id="CHEBI:77896"/>
    </ligand>
</feature>
<dbReference type="STRING" id="1280946.HY29_07255"/>
<comment type="catalytic activity">
    <reaction evidence="11">
        <text>8-oxo-GTP + H2O = 8-oxo-GMP + diphosphate + H(+)</text>
        <dbReference type="Rhea" id="RHEA:67616"/>
        <dbReference type="ChEBI" id="CHEBI:15377"/>
        <dbReference type="ChEBI" id="CHEBI:15378"/>
        <dbReference type="ChEBI" id="CHEBI:33019"/>
        <dbReference type="ChEBI" id="CHEBI:143553"/>
        <dbReference type="ChEBI" id="CHEBI:145694"/>
    </reaction>
</comment>
<sequence>MVLVVAAALYDQQGRVLLAQRPEGKSMAGLWEFPGGKVEAGETPEQALVRELEEELGIRVDENSLKPITFASFGYPDFHLLMPLFGCECWEGDLHPREGQSFAWVSPQDLHTYPAPAADIPLFDVLSGKTSDSE</sequence>
<dbReference type="GO" id="GO:0008413">
    <property type="term" value="F:8-oxo-7,8-dihydroguanosine triphosphate pyrophosphatase activity"/>
    <property type="evidence" value="ECO:0007669"/>
    <property type="project" value="InterPro"/>
</dbReference>
<feature type="binding site" evidence="17">
    <location>
        <begin position="32"/>
        <end position="35"/>
    </location>
    <ligand>
        <name>8-oxo-dGTP</name>
        <dbReference type="ChEBI" id="CHEBI:77896"/>
    </ligand>
</feature>
<accession>A0A062TYI5</accession>
<dbReference type="RefSeq" id="WP_241765261.1">
    <property type="nucleotide sequence ID" value="NZ_AWFF01000109.1"/>
</dbReference>
<dbReference type="CDD" id="cd03425">
    <property type="entry name" value="NUDIX_MutT_NudA_like"/>
    <property type="match status" value="1"/>
</dbReference>
<evidence type="ECO:0000256" key="5">
    <source>
        <dbReference type="ARBA" id="ARBA00022723"/>
    </source>
</evidence>
<evidence type="ECO:0000256" key="15">
    <source>
        <dbReference type="ARBA" id="ARBA00041979"/>
    </source>
</evidence>
<evidence type="ECO:0000259" key="19">
    <source>
        <dbReference type="PROSITE" id="PS51462"/>
    </source>
</evidence>
<dbReference type="PANTHER" id="PTHR47707:SF1">
    <property type="entry name" value="NUDIX HYDROLASE FAMILY PROTEIN"/>
    <property type="match status" value="1"/>
</dbReference>
<name>A0A062TYI5_9PROT</name>
<dbReference type="EMBL" id="AWFF01000109">
    <property type="protein sequence ID" value="KCZ50553.1"/>
    <property type="molecule type" value="Genomic_DNA"/>
</dbReference>
<dbReference type="AlphaFoldDB" id="A0A062TYI5"/>
<dbReference type="InterPro" id="IPR047127">
    <property type="entry name" value="MutT-like"/>
</dbReference>
<dbReference type="SUPFAM" id="SSF55811">
    <property type="entry name" value="Nudix"/>
    <property type="match status" value="1"/>
</dbReference>
<keyword evidence="7" id="KW-0378">Hydrolase</keyword>
<dbReference type="FunFam" id="3.90.79.10:FF:000014">
    <property type="entry name" value="8-oxo-dGTP diphosphatase MutT"/>
    <property type="match status" value="1"/>
</dbReference>
<evidence type="ECO:0000256" key="8">
    <source>
        <dbReference type="ARBA" id="ARBA00022842"/>
    </source>
</evidence>
<dbReference type="PROSITE" id="PS00893">
    <property type="entry name" value="NUDIX_BOX"/>
    <property type="match status" value="1"/>
</dbReference>
<keyword evidence="6" id="KW-0227">DNA damage</keyword>
<evidence type="ECO:0000256" key="3">
    <source>
        <dbReference type="ARBA" id="ARBA00022457"/>
    </source>
</evidence>
<organism evidence="20 21">
    <name type="scientific">Hyphomonas beringensis</name>
    <dbReference type="NCBI Taxonomy" id="1280946"/>
    <lineage>
        <taxon>Bacteria</taxon>
        <taxon>Pseudomonadati</taxon>
        <taxon>Pseudomonadota</taxon>
        <taxon>Alphaproteobacteria</taxon>
        <taxon>Hyphomonadales</taxon>
        <taxon>Hyphomonadaceae</taxon>
        <taxon>Hyphomonas</taxon>
    </lineage>
</organism>
<dbReference type="eggNOG" id="COG0494">
    <property type="taxonomic scope" value="Bacteria"/>
</dbReference>
<evidence type="ECO:0000256" key="6">
    <source>
        <dbReference type="ARBA" id="ARBA00022763"/>
    </source>
</evidence>
<evidence type="ECO:0000256" key="17">
    <source>
        <dbReference type="PIRSR" id="PIRSR603561-1"/>
    </source>
</evidence>
<feature type="binding site" evidence="18">
    <location>
        <position position="35"/>
    </location>
    <ligand>
        <name>Mg(2+)</name>
        <dbReference type="ChEBI" id="CHEBI:18420"/>
    </ligand>
</feature>
<dbReference type="InterPro" id="IPR020476">
    <property type="entry name" value="Nudix_hydrolase"/>
</dbReference>
<comment type="caution">
    <text evidence="20">The sequence shown here is derived from an EMBL/GenBank/DDBJ whole genome shotgun (WGS) entry which is preliminary data.</text>
</comment>
<feature type="binding site" evidence="18">
    <location>
        <position position="55"/>
    </location>
    <ligand>
        <name>Mg(2+)</name>
        <dbReference type="ChEBI" id="CHEBI:18420"/>
    </ligand>
</feature>
<dbReference type="PANTHER" id="PTHR47707">
    <property type="entry name" value="8-OXO-DGTP DIPHOSPHATASE"/>
    <property type="match status" value="1"/>
</dbReference>
<dbReference type="Pfam" id="PF14815">
    <property type="entry name" value="NUDIX_4"/>
    <property type="match status" value="1"/>
</dbReference>
<keyword evidence="4" id="KW-0235">DNA replication</keyword>
<evidence type="ECO:0000256" key="10">
    <source>
        <dbReference type="ARBA" id="ARBA00035861"/>
    </source>
</evidence>
<dbReference type="GO" id="GO:0006260">
    <property type="term" value="P:DNA replication"/>
    <property type="evidence" value="ECO:0007669"/>
    <property type="project" value="UniProtKB-KW"/>
</dbReference>
<dbReference type="GO" id="GO:0044715">
    <property type="term" value="F:8-oxo-dGDP phosphatase activity"/>
    <property type="evidence" value="ECO:0007669"/>
    <property type="project" value="TreeGrafter"/>
</dbReference>
<dbReference type="Gene3D" id="3.90.79.10">
    <property type="entry name" value="Nucleoside Triphosphate Pyrophosphohydrolase"/>
    <property type="match status" value="1"/>
</dbReference>
<dbReference type="PATRIC" id="fig|1280946.3.peg.3550"/>
<keyword evidence="9" id="KW-0234">DNA repair</keyword>
<evidence type="ECO:0000256" key="11">
    <source>
        <dbReference type="ARBA" id="ARBA00036904"/>
    </source>
</evidence>
<comment type="similarity">
    <text evidence="2">Belongs to the Nudix hydrolase family.</text>
</comment>
<evidence type="ECO:0000256" key="18">
    <source>
        <dbReference type="PIRSR" id="PIRSR603561-2"/>
    </source>
</evidence>
<evidence type="ECO:0000256" key="9">
    <source>
        <dbReference type="ARBA" id="ARBA00023204"/>
    </source>
</evidence>
<dbReference type="InterPro" id="IPR003561">
    <property type="entry name" value="Mutator_MutT"/>
</dbReference>
<dbReference type="InterPro" id="IPR015797">
    <property type="entry name" value="NUDIX_hydrolase-like_dom_sf"/>
</dbReference>
<reference evidence="20 21" key="1">
    <citation type="journal article" date="2014" name="Antonie Van Leeuwenhoek">
        <title>Hyphomonas beringensis sp. nov. and Hyphomonas chukchiensis sp. nov., isolated from surface seawater of the Bering Sea and Chukchi Sea.</title>
        <authorList>
            <person name="Li C."/>
            <person name="Lai Q."/>
            <person name="Li G."/>
            <person name="Dong C."/>
            <person name="Wang J."/>
            <person name="Liao Y."/>
            <person name="Shao Z."/>
        </authorList>
    </citation>
    <scope>NUCLEOTIDE SEQUENCE [LARGE SCALE GENOMIC DNA]</scope>
    <source>
        <strain evidence="20 21">25B14_1</strain>
    </source>
</reference>
<evidence type="ECO:0000313" key="20">
    <source>
        <dbReference type="EMBL" id="KCZ50553.1"/>
    </source>
</evidence>
<evidence type="ECO:0000256" key="12">
    <source>
        <dbReference type="ARBA" id="ARBA00038905"/>
    </source>
</evidence>
<keyword evidence="3" id="KW-0515">Mutator protein</keyword>
<evidence type="ECO:0000256" key="4">
    <source>
        <dbReference type="ARBA" id="ARBA00022705"/>
    </source>
</evidence>
<dbReference type="NCBIfam" id="TIGR00586">
    <property type="entry name" value="mutt"/>
    <property type="match status" value="1"/>
</dbReference>
<gene>
    <name evidence="20" type="ORF">HY29_07255</name>
</gene>
<evidence type="ECO:0000256" key="2">
    <source>
        <dbReference type="ARBA" id="ARBA00005582"/>
    </source>
</evidence>
<evidence type="ECO:0000256" key="14">
    <source>
        <dbReference type="ARBA" id="ARBA00041592"/>
    </source>
</evidence>
<comment type="cofactor">
    <cofactor evidence="1 18">
        <name>Mg(2+)</name>
        <dbReference type="ChEBI" id="CHEBI:18420"/>
    </cofactor>
</comment>
<comment type="catalytic activity">
    <reaction evidence="10">
        <text>8-oxo-dGTP + H2O = 8-oxo-dGMP + diphosphate + H(+)</text>
        <dbReference type="Rhea" id="RHEA:31575"/>
        <dbReference type="ChEBI" id="CHEBI:15377"/>
        <dbReference type="ChEBI" id="CHEBI:15378"/>
        <dbReference type="ChEBI" id="CHEBI:33019"/>
        <dbReference type="ChEBI" id="CHEBI:63224"/>
        <dbReference type="ChEBI" id="CHEBI:77896"/>
        <dbReference type="EC" id="3.6.1.55"/>
    </reaction>
</comment>
<evidence type="ECO:0000256" key="1">
    <source>
        <dbReference type="ARBA" id="ARBA00001946"/>
    </source>
</evidence>
<proteinExistence type="inferred from homology"/>
<dbReference type="GO" id="GO:0035539">
    <property type="term" value="F:8-oxo-7,8-dihydrodeoxyguanosine triphosphate pyrophosphatase activity"/>
    <property type="evidence" value="ECO:0007669"/>
    <property type="project" value="UniProtKB-EC"/>
</dbReference>
<dbReference type="EC" id="3.6.1.55" evidence="12"/>
<protein>
    <recommendedName>
        <fullName evidence="13">8-oxo-dGTP diphosphatase</fullName>
        <ecNumber evidence="12">3.6.1.55</ecNumber>
    </recommendedName>
    <alternativeName>
        <fullName evidence="16">7,8-dihydro-8-oxoguanine-triphosphatase</fullName>
    </alternativeName>
    <alternativeName>
        <fullName evidence="15">Mutator protein MutT</fullName>
    </alternativeName>
    <alternativeName>
        <fullName evidence="14">dGTP pyrophosphohydrolase</fullName>
    </alternativeName>
</protein>
<dbReference type="PRINTS" id="PR00502">
    <property type="entry name" value="NUDIXFAMILY"/>
</dbReference>
<dbReference type="Proteomes" id="UP000027037">
    <property type="component" value="Unassembled WGS sequence"/>
</dbReference>
<dbReference type="PROSITE" id="PS51462">
    <property type="entry name" value="NUDIX"/>
    <property type="match status" value="1"/>
</dbReference>